<keyword evidence="3" id="KW-1185">Reference proteome</keyword>
<comment type="caution">
    <text evidence="1">The sequence shown here is derived from an EMBL/GenBank/DDBJ whole genome shotgun (WGS) entry which is preliminary data.</text>
</comment>
<dbReference type="AlphaFoldDB" id="A0AB36NVJ7"/>
<sequence>MEQNDLETFCPASQKDWREWLIENHNSKQSIWLVCYKKQANKPTINWSDAVDVALCFGWIDSTRKSIGNDTFIQFFTRRKPNSGWSKINKAKVERLIEDGLMQKAGYESIERAKENGSWNILDEVEELTIPEELEIAFEENPGSKDFFMSLSKSVKKMILQWVTVAKRPETKQNRVNEVATLAAKNLKPKQF</sequence>
<dbReference type="EMBL" id="MUHB01000024">
    <property type="protein sequence ID" value="OXB00269.1"/>
    <property type="molecule type" value="Genomic_DNA"/>
</dbReference>
<reference evidence="2 3" key="2">
    <citation type="submission" date="2016-11" db="EMBL/GenBank/DDBJ databases">
        <authorList>
            <person name="Varghese N."/>
            <person name="Submissions S."/>
        </authorList>
    </citation>
    <scope>NUCLEOTIDE SEQUENCE [LARGE SCALE GENOMIC DNA]</scope>
    <source>
        <strain evidence="2 3">DSM 6368</strain>
    </source>
</reference>
<proteinExistence type="predicted"/>
<accession>A0AB36NVJ7</accession>
<name>A0AB36NVJ7_9FLAO</name>
<organism evidence="1 4">
    <name type="scientific">Flavobacterium pectinovorum</name>
    <dbReference type="NCBI Taxonomy" id="29533"/>
    <lineage>
        <taxon>Bacteria</taxon>
        <taxon>Pseudomonadati</taxon>
        <taxon>Bacteroidota</taxon>
        <taxon>Flavobacteriia</taxon>
        <taxon>Flavobacteriales</taxon>
        <taxon>Flavobacteriaceae</taxon>
        <taxon>Flavobacterium</taxon>
    </lineage>
</organism>
<dbReference type="Proteomes" id="UP000184216">
    <property type="component" value="Unassembled WGS sequence"/>
</dbReference>
<dbReference type="Proteomes" id="UP000198431">
    <property type="component" value="Unassembled WGS sequence"/>
</dbReference>
<evidence type="ECO:0000313" key="3">
    <source>
        <dbReference type="Proteomes" id="UP000184216"/>
    </source>
</evidence>
<protein>
    <submittedName>
        <fullName evidence="2">Uncharacterized conserved protein YdeI, YjbR/CyaY-like superfamily, DUF1801 family</fullName>
    </submittedName>
</protein>
<gene>
    <name evidence="1" type="ORF">B0A72_20280</name>
    <name evidence="2" type="ORF">SAMN05444387_1329</name>
</gene>
<dbReference type="Pfam" id="PF13376">
    <property type="entry name" value="OmdA"/>
    <property type="match status" value="1"/>
</dbReference>
<evidence type="ECO:0000313" key="1">
    <source>
        <dbReference type="EMBL" id="OXB00269.1"/>
    </source>
</evidence>
<evidence type="ECO:0000313" key="4">
    <source>
        <dbReference type="Proteomes" id="UP000198431"/>
    </source>
</evidence>
<dbReference type="EMBL" id="FRBX01000001">
    <property type="protein sequence ID" value="SHL72071.1"/>
    <property type="molecule type" value="Genomic_DNA"/>
</dbReference>
<evidence type="ECO:0000313" key="2">
    <source>
        <dbReference type="EMBL" id="SHL72071.1"/>
    </source>
</evidence>
<reference evidence="1 4" key="1">
    <citation type="submission" date="2016-11" db="EMBL/GenBank/DDBJ databases">
        <title>Whole genomes of Flavobacteriaceae.</title>
        <authorList>
            <person name="Stine C."/>
            <person name="Li C."/>
            <person name="Tadesse D."/>
        </authorList>
    </citation>
    <scope>NUCLEOTIDE SEQUENCE [LARGE SCALE GENOMIC DNA]</scope>
    <source>
        <strain evidence="1 4">ATCC 19366</strain>
    </source>
</reference>